<organism evidence="1 2">
    <name type="scientific">Parnassius mnemosyne</name>
    <name type="common">clouded apollo</name>
    <dbReference type="NCBI Taxonomy" id="213953"/>
    <lineage>
        <taxon>Eukaryota</taxon>
        <taxon>Metazoa</taxon>
        <taxon>Ecdysozoa</taxon>
        <taxon>Arthropoda</taxon>
        <taxon>Hexapoda</taxon>
        <taxon>Insecta</taxon>
        <taxon>Pterygota</taxon>
        <taxon>Neoptera</taxon>
        <taxon>Endopterygota</taxon>
        <taxon>Lepidoptera</taxon>
        <taxon>Glossata</taxon>
        <taxon>Ditrysia</taxon>
        <taxon>Papilionoidea</taxon>
        <taxon>Papilionidae</taxon>
        <taxon>Parnassiinae</taxon>
        <taxon>Parnassini</taxon>
        <taxon>Parnassius</taxon>
        <taxon>Driopa</taxon>
    </lineage>
</organism>
<sequence length="121" mass="13523">MGPEIISVIERHLGHLVDGMMCSQCFAIIMQEMSNDSVLAHGDHELQHCHDSNVYVRCRTSLFRTCAHSIPEGAERQYIAETIAPREIPEGALIYLLVGYIQQQAYIAASTLMNMNAGVWC</sequence>
<dbReference type="EMBL" id="CAVLGL010000159">
    <property type="protein sequence ID" value="CAK1604208.1"/>
    <property type="molecule type" value="Genomic_DNA"/>
</dbReference>
<protein>
    <submittedName>
        <fullName evidence="1">Uncharacterized protein</fullName>
    </submittedName>
</protein>
<dbReference type="AlphaFoldDB" id="A0AAV1M957"/>
<keyword evidence="2" id="KW-1185">Reference proteome</keyword>
<name>A0AAV1M957_9NEOP</name>
<comment type="caution">
    <text evidence="1">The sequence shown here is derived from an EMBL/GenBank/DDBJ whole genome shotgun (WGS) entry which is preliminary data.</text>
</comment>
<accession>A0AAV1M957</accession>
<evidence type="ECO:0000313" key="1">
    <source>
        <dbReference type="EMBL" id="CAK1604208.1"/>
    </source>
</evidence>
<evidence type="ECO:0000313" key="2">
    <source>
        <dbReference type="Proteomes" id="UP001314205"/>
    </source>
</evidence>
<gene>
    <name evidence="1" type="ORF">PARMNEM_LOCUS22464</name>
</gene>
<reference evidence="1 2" key="1">
    <citation type="submission" date="2023-11" db="EMBL/GenBank/DDBJ databases">
        <authorList>
            <person name="Hedman E."/>
            <person name="Englund M."/>
            <person name="Stromberg M."/>
            <person name="Nyberg Akerstrom W."/>
            <person name="Nylinder S."/>
            <person name="Jareborg N."/>
            <person name="Kallberg Y."/>
            <person name="Kronander E."/>
        </authorList>
    </citation>
    <scope>NUCLEOTIDE SEQUENCE [LARGE SCALE GENOMIC DNA]</scope>
</reference>
<dbReference type="Proteomes" id="UP001314205">
    <property type="component" value="Unassembled WGS sequence"/>
</dbReference>
<proteinExistence type="predicted"/>